<dbReference type="RefSeq" id="WP_058583031.1">
    <property type="nucleotide sequence ID" value="NZ_LOPU01000031.1"/>
</dbReference>
<evidence type="ECO:0000313" key="2">
    <source>
        <dbReference type="EMBL" id="KTG08311.1"/>
    </source>
</evidence>
<keyword evidence="1" id="KW-1133">Transmembrane helix</keyword>
<proteinExistence type="predicted"/>
<dbReference type="OrthoDB" id="375908at2157"/>
<dbReference type="EMBL" id="LOPU01000031">
    <property type="protein sequence ID" value="KTG08311.1"/>
    <property type="molecule type" value="Genomic_DNA"/>
</dbReference>
<dbReference type="Proteomes" id="UP000054387">
    <property type="component" value="Unassembled WGS sequence"/>
</dbReference>
<name>A0A0W1R4Z4_9EURY</name>
<keyword evidence="1" id="KW-0472">Membrane</keyword>
<evidence type="ECO:0000256" key="1">
    <source>
        <dbReference type="SAM" id="Phobius"/>
    </source>
</evidence>
<dbReference type="STRING" id="1514971.AUR64_18920"/>
<keyword evidence="1" id="KW-0812">Transmembrane</keyword>
<feature type="transmembrane region" description="Helical" evidence="1">
    <location>
        <begin position="7"/>
        <end position="25"/>
    </location>
</feature>
<dbReference type="AlphaFoldDB" id="A0A0W1R4Z4"/>
<reference evidence="2 3" key="1">
    <citation type="submission" date="2015-12" db="EMBL/GenBank/DDBJ databases">
        <title>Haloprofundus marisrubri gen. nov., sp. nov., an extremely halophilic archaeon isolated from the Discovery deep brine-seawater interface in the Red Sea.</title>
        <authorList>
            <person name="Zhang G."/>
            <person name="Stingl U."/>
            <person name="Rashid M."/>
        </authorList>
    </citation>
    <scope>NUCLEOTIDE SEQUENCE [LARGE SCALE GENOMIC DNA]</scope>
    <source>
        <strain evidence="2 3">SB9</strain>
    </source>
</reference>
<gene>
    <name evidence="2" type="ORF">AUR64_18920</name>
</gene>
<comment type="caution">
    <text evidence="2">The sequence shown here is derived from an EMBL/GenBank/DDBJ whole genome shotgun (WGS) entry which is preliminary data.</text>
</comment>
<organism evidence="2 3">
    <name type="scientific">Haloprofundus marisrubri</name>
    <dbReference type="NCBI Taxonomy" id="1514971"/>
    <lineage>
        <taxon>Archaea</taxon>
        <taxon>Methanobacteriati</taxon>
        <taxon>Methanobacteriota</taxon>
        <taxon>Stenosarchaea group</taxon>
        <taxon>Halobacteria</taxon>
        <taxon>Halobacteriales</taxon>
        <taxon>Haloferacaceae</taxon>
        <taxon>Haloprofundus</taxon>
    </lineage>
</organism>
<protein>
    <recommendedName>
        <fullName evidence="4">Zinc ribbon domain-containing protein</fullName>
    </recommendedName>
</protein>
<sequence length="85" mass="8768">MDSRTAIRLGVAVIVLPASTLVLLAAGPLGWLVLLVGASLVVSGALGERDRLPSRRKHGYTDCPDCGTHNVTGRTICRDCGGGLA</sequence>
<keyword evidence="3" id="KW-1185">Reference proteome</keyword>
<accession>A0A0W1R4Z4</accession>
<evidence type="ECO:0008006" key="4">
    <source>
        <dbReference type="Google" id="ProtNLM"/>
    </source>
</evidence>
<evidence type="ECO:0000313" key="3">
    <source>
        <dbReference type="Proteomes" id="UP000054387"/>
    </source>
</evidence>
<feature type="transmembrane region" description="Helical" evidence="1">
    <location>
        <begin position="31"/>
        <end position="47"/>
    </location>
</feature>